<dbReference type="GO" id="GO:0071111">
    <property type="term" value="F:cyclic-guanylate-specific phosphodiesterase activity"/>
    <property type="evidence" value="ECO:0007669"/>
    <property type="project" value="UniProtKB-EC"/>
</dbReference>
<dbReference type="EC" id="3.1.4.52" evidence="3"/>
<sequence>MTSLDTSALDRLCHSTVVGSDVWFLSGALQPRDNLRHLPIDEPEFTIGRKPGSSLKLNFKTVSGRHAILSADDGKLLLTDLGSTNGTYVNGERIQGQVTVDEEDLIHFAEAPFRVLRQSPTGQSAGTIARNVCDEALALVQFDRMMSEKLVRPHFQVIVDVETENVVGHEILGRGSVFGLESVAAMFHAASQLNLEVELSELLRWEGVRVGRDLPTRPNLFVNTHPKEMEDADKLIESLVQVRQMSGNTDLVLEIHEASVTNRKVMRELSAAVKDLEIELAFDDFGSGQARLAELIEARPDYVKFDISLIHAIDHADEPRHRMLETLVRMVRDLEIKALAEGIETSTEAEACQRLGFDLAQGYFYGRPAPL</sequence>
<dbReference type="PANTHER" id="PTHR33121">
    <property type="entry name" value="CYCLIC DI-GMP PHOSPHODIESTERASE PDEF"/>
    <property type="match status" value="1"/>
</dbReference>
<dbReference type="SUPFAM" id="SSF49879">
    <property type="entry name" value="SMAD/FHA domain"/>
    <property type="match status" value="1"/>
</dbReference>
<feature type="domain" description="FHA" evidence="1">
    <location>
        <begin position="45"/>
        <end position="94"/>
    </location>
</feature>
<dbReference type="CDD" id="cd00060">
    <property type="entry name" value="FHA"/>
    <property type="match status" value="1"/>
</dbReference>
<organism evidence="3 4">
    <name type="scientific">Stieleria neptunia</name>
    <dbReference type="NCBI Taxonomy" id="2527979"/>
    <lineage>
        <taxon>Bacteria</taxon>
        <taxon>Pseudomonadati</taxon>
        <taxon>Planctomycetota</taxon>
        <taxon>Planctomycetia</taxon>
        <taxon>Pirellulales</taxon>
        <taxon>Pirellulaceae</taxon>
        <taxon>Stieleria</taxon>
    </lineage>
</organism>
<dbReference type="SMART" id="SM00052">
    <property type="entry name" value="EAL"/>
    <property type="match status" value="1"/>
</dbReference>
<evidence type="ECO:0000259" key="2">
    <source>
        <dbReference type="PROSITE" id="PS50883"/>
    </source>
</evidence>
<name>A0A518HKC4_9BACT</name>
<accession>A0A518HKC4</accession>
<dbReference type="SUPFAM" id="SSF141868">
    <property type="entry name" value="EAL domain-like"/>
    <property type="match status" value="1"/>
</dbReference>
<dbReference type="EMBL" id="CP037423">
    <property type="protein sequence ID" value="QDV41281.1"/>
    <property type="molecule type" value="Genomic_DNA"/>
</dbReference>
<evidence type="ECO:0000259" key="1">
    <source>
        <dbReference type="PROSITE" id="PS50006"/>
    </source>
</evidence>
<dbReference type="CDD" id="cd01948">
    <property type="entry name" value="EAL"/>
    <property type="match status" value="1"/>
</dbReference>
<dbReference type="InterPro" id="IPR008984">
    <property type="entry name" value="SMAD_FHA_dom_sf"/>
</dbReference>
<reference evidence="3 4" key="1">
    <citation type="submission" date="2019-03" db="EMBL/GenBank/DDBJ databases">
        <title>Deep-cultivation of Planctomycetes and their phenomic and genomic characterization uncovers novel biology.</title>
        <authorList>
            <person name="Wiegand S."/>
            <person name="Jogler M."/>
            <person name="Boedeker C."/>
            <person name="Pinto D."/>
            <person name="Vollmers J."/>
            <person name="Rivas-Marin E."/>
            <person name="Kohn T."/>
            <person name="Peeters S.H."/>
            <person name="Heuer A."/>
            <person name="Rast P."/>
            <person name="Oberbeckmann S."/>
            <person name="Bunk B."/>
            <person name="Jeske O."/>
            <person name="Meyerdierks A."/>
            <person name="Storesund J.E."/>
            <person name="Kallscheuer N."/>
            <person name="Luecker S."/>
            <person name="Lage O.M."/>
            <person name="Pohl T."/>
            <person name="Merkel B.J."/>
            <person name="Hornburger P."/>
            <person name="Mueller R.-W."/>
            <person name="Bruemmer F."/>
            <person name="Labrenz M."/>
            <person name="Spormann A.M."/>
            <person name="Op den Camp H."/>
            <person name="Overmann J."/>
            <person name="Amann R."/>
            <person name="Jetten M.S.M."/>
            <person name="Mascher T."/>
            <person name="Medema M.H."/>
            <person name="Devos D.P."/>
            <person name="Kaster A.-K."/>
            <person name="Ovreas L."/>
            <person name="Rohde M."/>
            <person name="Galperin M.Y."/>
            <person name="Jogler C."/>
        </authorList>
    </citation>
    <scope>NUCLEOTIDE SEQUENCE [LARGE SCALE GENOMIC DNA]</scope>
    <source>
        <strain evidence="3 4">Enr13</strain>
    </source>
</reference>
<dbReference type="InterPro" id="IPR050706">
    <property type="entry name" value="Cyclic-di-GMP_PDE-like"/>
</dbReference>
<dbReference type="Pfam" id="PF00563">
    <property type="entry name" value="EAL"/>
    <property type="match status" value="1"/>
</dbReference>
<evidence type="ECO:0000313" key="3">
    <source>
        <dbReference type="EMBL" id="QDV41281.1"/>
    </source>
</evidence>
<protein>
    <submittedName>
        <fullName evidence="3">Cyclic-di-GMP phosphodiesterase AdrB</fullName>
        <ecNumber evidence="3">3.1.4.52</ecNumber>
    </submittedName>
</protein>
<dbReference type="OrthoDB" id="9813903at2"/>
<dbReference type="InterPro" id="IPR000253">
    <property type="entry name" value="FHA_dom"/>
</dbReference>
<proteinExistence type="predicted"/>
<dbReference type="Gene3D" id="3.20.20.450">
    <property type="entry name" value="EAL domain"/>
    <property type="match status" value="1"/>
</dbReference>
<evidence type="ECO:0000313" key="4">
    <source>
        <dbReference type="Proteomes" id="UP000319004"/>
    </source>
</evidence>
<dbReference type="KEGG" id="snep:Enr13x_11190"/>
<dbReference type="Pfam" id="PF00498">
    <property type="entry name" value="FHA"/>
    <property type="match status" value="1"/>
</dbReference>
<dbReference type="PANTHER" id="PTHR33121:SF76">
    <property type="entry name" value="SIGNALING PROTEIN"/>
    <property type="match status" value="1"/>
</dbReference>
<gene>
    <name evidence="3" type="primary">adrB</name>
    <name evidence="3" type="ORF">Enr13x_11190</name>
</gene>
<dbReference type="AlphaFoldDB" id="A0A518HKC4"/>
<dbReference type="InterPro" id="IPR035919">
    <property type="entry name" value="EAL_sf"/>
</dbReference>
<keyword evidence="3" id="KW-0378">Hydrolase</keyword>
<dbReference type="PROSITE" id="PS50006">
    <property type="entry name" value="FHA_DOMAIN"/>
    <property type="match status" value="1"/>
</dbReference>
<dbReference type="SMART" id="SM00240">
    <property type="entry name" value="FHA"/>
    <property type="match status" value="1"/>
</dbReference>
<dbReference type="Proteomes" id="UP000319004">
    <property type="component" value="Chromosome"/>
</dbReference>
<dbReference type="PROSITE" id="PS50883">
    <property type="entry name" value="EAL"/>
    <property type="match status" value="1"/>
</dbReference>
<feature type="domain" description="EAL" evidence="2">
    <location>
        <begin position="135"/>
        <end position="371"/>
    </location>
</feature>
<dbReference type="Gene3D" id="2.60.200.20">
    <property type="match status" value="1"/>
</dbReference>
<keyword evidence="4" id="KW-1185">Reference proteome</keyword>
<dbReference type="InterPro" id="IPR001633">
    <property type="entry name" value="EAL_dom"/>
</dbReference>